<keyword evidence="1" id="KW-0732">Signal</keyword>
<protein>
    <recommendedName>
        <fullName evidence="2">BPTI/Kunitz inhibitor domain-containing protein</fullName>
    </recommendedName>
</protein>
<dbReference type="GO" id="GO:0004867">
    <property type="term" value="F:serine-type endopeptidase inhibitor activity"/>
    <property type="evidence" value="ECO:0007669"/>
    <property type="project" value="InterPro"/>
</dbReference>
<evidence type="ECO:0000256" key="1">
    <source>
        <dbReference type="SAM" id="SignalP"/>
    </source>
</evidence>
<dbReference type="Pfam" id="PF14625">
    <property type="entry name" value="Lustrin_cystein"/>
    <property type="match status" value="4"/>
</dbReference>
<dbReference type="InterPro" id="IPR053014">
    <property type="entry name" value="Cuticle_assoc_divergent"/>
</dbReference>
<dbReference type="AlphaFoldDB" id="A0AA36GGX3"/>
<name>A0AA36GGX3_CYLNA</name>
<dbReference type="PANTHER" id="PTHR46339">
    <property type="entry name" value="PROTEIN CBG15282-RELATED"/>
    <property type="match status" value="1"/>
</dbReference>
<feature type="domain" description="BPTI/Kunitz inhibitor" evidence="2">
    <location>
        <begin position="328"/>
        <end position="378"/>
    </location>
</feature>
<proteinExistence type="predicted"/>
<gene>
    <name evidence="3" type="ORF">CYNAS_LOCUS2736</name>
</gene>
<organism evidence="3 4">
    <name type="scientific">Cylicocyclus nassatus</name>
    <name type="common">Nematode worm</name>
    <dbReference type="NCBI Taxonomy" id="53992"/>
    <lineage>
        <taxon>Eukaryota</taxon>
        <taxon>Metazoa</taxon>
        <taxon>Ecdysozoa</taxon>
        <taxon>Nematoda</taxon>
        <taxon>Chromadorea</taxon>
        <taxon>Rhabditida</taxon>
        <taxon>Rhabditina</taxon>
        <taxon>Rhabditomorpha</taxon>
        <taxon>Strongyloidea</taxon>
        <taxon>Strongylidae</taxon>
        <taxon>Cylicocyclus</taxon>
    </lineage>
</organism>
<keyword evidence="4" id="KW-1185">Reference proteome</keyword>
<feature type="domain" description="BPTI/Kunitz inhibitor" evidence="2">
    <location>
        <begin position="94"/>
        <end position="144"/>
    </location>
</feature>
<dbReference type="EMBL" id="CATQJL010000001">
    <property type="protein sequence ID" value="CAJ0590753.1"/>
    <property type="molecule type" value="Genomic_DNA"/>
</dbReference>
<evidence type="ECO:0000259" key="2">
    <source>
        <dbReference type="PROSITE" id="PS50279"/>
    </source>
</evidence>
<feature type="chain" id="PRO_5041383028" description="BPTI/Kunitz inhibitor domain-containing protein" evidence="1">
    <location>
        <begin position="19"/>
        <end position="1245"/>
    </location>
</feature>
<feature type="domain" description="BPTI/Kunitz inhibitor" evidence="2">
    <location>
        <begin position="1032"/>
        <end position="1082"/>
    </location>
</feature>
<sequence>MLPSSLWCDLFLLTGVLADLLVAPRVVNSVNYDDYTLLCADGIPLLMEDHRPRPCQPRPWLREQKCPAGFWCHEGEDESSYYCCPANRKLANRCHLPPATGHGNKAMRRFYYDWTDDGCHELNYTGIGGNENSFTSYDQCEKACRGIGEPSVKFPKDANLLKNKKVNKSSTKIPAIRPKEGTRTALVSSTTASTPIAAVTMNALKLTTTIPAAFPTGSTTPRTSTEPVEFTTITSEIPEPITSPLTTGNELEDMTTRWIGTNPCELPMDAGYSGGTAQKMWYFDVSTMTCQPFTFLGSDGNANRYSSKQECQKVCGSGFSGKPSPAVCDLQPQFGNGTYKIPRYFYDQLTKHCELFFYSGEGGNENRFLRKQKCERYCLRKNRKYSTHAITTTMSTRPATRIVQELQASREMPCETSTTIATTIPPTQTTTQPAATITFTTASSTVSTESATEATTSHPYPTLITFPKEFIPPFPQFTFEPIDLVPTTTAPTPLNSEGPIKPNELVDSLFEHLMASTPPAPVFTSPTPSVESTKKSQFPSLIIVPKDWEYSKYSGSSEILGAATVTATPLKQYSLPWRIQSPFEKGIKPALPVMSVVQTRVETPMLPAYPVVASGASLRIGGDSNAAIGLPEGITRNSNGNANSLPKELHLTMNKGDHAGAISFSKPVYLVVNNNTSVGATLPRTDYLNVNNKNTDGGIMLPNPVQLSANSQAAAKLGPAQNAEWVGHGIRAYQQILQEKQRTLTSAPLAVQVVTNSDLITTTQTSIANPPATEKIVVPTMEIKPEDFAVHPAQPSSMESANSSGGSNNSLVPAVSPCIIPIFGNAVIMCELDEVTCPADTFCQIGEGQSICCPKPPEPKCSQALRPGVGASVLFRWHFNAETQLCLPFAFRGFQGNENNFATLASCKLACLAPKLCEGAVPVPVKNGNESCSTSNSCPNGYICKVSEDGNLSACCPEPVLPQKTMTPTGRLARSCLMTQDAGFGVESSHRWSFDPKSSKCVSFIYNGHGGNENNFLSRSDCESACKTADPCNEPVVSGTGNKFISKFFYSKEYGQCLHFVYSGEGGNSNNFANLQECMNTCMSDNAQFNSHVTINEPKFEFAFVPRPVCPHGDVTTSGGKPIACDYRRGTGCPTGNVCTSMDLGAYCCQAPETFCLQPRPALSVCLSPNSTPVQRIEFTYDPLADRCVKFNYTSCSPSLNLNHFSSSSQCKRLCCNQGYDLVYRKRLLHMNDSPMEVSEDEQRH</sequence>
<feature type="domain" description="BPTI/Kunitz inhibitor" evidence="2">
    <location>
        <begin position="264"/>
        <end position="315"/>
    </location>
</feature>
<dbReference type="InterPro" id="IPR036880">
    <property type="entry name" value="Kunitz_BPTI_sf"/>
</dbReference>
<evidence type="ECO:0000313" key="3">
    <source>
        <dbReference type="EMBL" id="CAJ0590753.1"/>
    </source>
</evidence>
<dbReference type="InterPro" id="IPR002223">
    <property type="entry name" value="Kunitz_BPTI"/>
</dbReference>
<dbReference type="Gene3D" id="4.10.410.10">
    <property type="entry name" value="Pancreatic trypsin inhibitor Kunitz domain"/>
    <property type="match status" value="7"/>
</dbReference>
<feature type="domain" description="BPTI/Kunitz inhibitor" evidence="2">
    <location>
        <begin position="861"/>
        <end position="911"/>
    </location>
</feature>
<dbReference type="Pfam" id="PF00014">
    <property type="entry name" value="Kunitz_BPTI"/>
    <property type="match status" value="7"/>
</dbReference>
<dbReference type="PANTHER" id="PTHR46339:SF9">
    <property type="entry name" value="BPTI_KUNITZ INHIBITOR DOMAIN-CONTAINING PROTEIN"/>
    <property type="match status" value="1"/>
</dbReference>
<dbReference type="SMART" id="SM00289">
    <property type="entry name" value="WR1"/>
    <property type="match status" value="4"/>
</dbReference>
<evidence type="ECO:0000313" key="4">
    <source>
        <dbReference type="Proteomes" id="UP001176961"/>
    </source>
</evidence>
<dbReference type="SMART" id="SM00131">
    <property type="entry name" value="KU"/>
    <property type="match status" value="7"/>
</dbReference>
<accession>A0AA36GGX3</accession>
<reference evidence="3" key="1">
    <citation type="submission" date="2023-07" db="EMBL/GenBank/DDBJ databases">
        <authorList>
            <consortium name="CYATHOMIX"/>
        </authorList>
    </citation>
    <scope>NUCLEOTIDE SEQUENCE</scope>
    <source>
        <strain evidence="3">N/A</strain>
    </source>
</reference>
<feature type="signal peptide" evidence="1">
    <location>
        <begin position="1"/>
        <end position="18"/>
    </location>
</feature>
<dbReference type="PROSITE" id="PS50279">
    <property type="entry name" value="BPTI_KUNITZ_2"/>
    <property type="match status" value="7"/>
</dbReference>
<dbReference type="CDD" id="cd22593">
    <property type="entry name" value="Kunitz_conkunitzin"/>
    <property type="match status" value="6"/>
</dbReference>
<feature type="domain" description="BPTI/Kunitz inhibitor" evidence="2">
    <location>
        <begin position="1156"/>
        <end position="1215"/>
    </location>
</feature>
<dbReference type="SUPFAM" id="SSF57362">
    <property type="entry name" value="BPTI-like"/>
    <property type="match status" value="7"/>
</dbReference>
<dbReference type="InterPro" id="IPR006150">
    <property type="entry name" value="Cys_repeat_1"/>
</dbReference>
<dbReference type="Proteomes" id="UP001176961">
    <property type="component" value="Unassembled WGS sequence"/>
</dbReference>
<dbReference type="InterPro" id="IPR028150">
    <property type="entry name" value="Lustrin_cystein"/>
</dbReference>
<feature type="domain" description="BPTI/Kunitz inhibitor" evidence="2">
    <location>
        <begin position="976"/>
        <end position="1026"/>
    </location>
</feature>
<comment type="caution">
    <text evidence="3">The sequence shown here is derived from an EMBL/GenBank/DDBJ whole genome shotgun (WGS) entry which is preliminary data.</text>
</comment>